<dbReference type="PROSITE" id="PS50297">
    <property type="entry name" value="ANK_REP_REGION"/>
    <property type="match status" value="1"/>
</dbReference>
<proteinExistence type="predicted"/>
<dbReference type="InterPro" id="IPR050776">
    <property type="entry name" value="Ank_Repeat/CDKN_Inhibitor"/>
</dbReference>
<dbReference type="STRING" id="396588.Tgr7_3163"/>
<keyword evidence="1" id="KW-0677">Repeat</keyword>
<dbReference type="Proteomes" id="UP000002383">
    <property type="component" value="Chromosome"/>
</dbReference>
<feature type="repeat" description="ANK" evidence="3">
    <location>
        <begin position="127"/>
        <end position="159"/>
    </location>
</feature>
<feature type="signal peptide" evidence="5">
    <location>
        <begin position="1"/>
        <end position="22"/>
    </location>
</feature>
<dbReference type="HOGENOM" id="CLU_1089641_0_0_6"/>
<keyword evidence="7" id="KW-1185">Reference proteome</keyword>
<dbReference type="InterPro" id="IPR036770">
    <property type="entry name" value="Ankyrin_rpt-contain_sf"/>
</dbReference>
<feature type="compositionally biased region" description="Basic residues" evidence="4">
    <location>
        <begin position="248"/>
        <end position="261"/>
    </location>
</feature>
<dbReference type="Pfam" id="PF12796">
    <property type="entry name" value="Ank_2"/>
    <property type="match status" value="1"/>
</dbReference>
<evidence type="ECO:0000256" key="2">
    <source>
        <dbReference type="ARBA" id="ARBA00023043"/>
    </source>
</evidence>
<evidence type="ECO:0000256" key="3">
    <source>
        <dbReference type="PROSITE-ProRule" id="PRU00023"/>
    </source>
</evidence>
<dbReference type="OrthoDB" id="5787340at2"/>
<dbReference type="PANTHER" id="PTHR24201">
    <property type="entry name" value="ANK_REP_REGION DOMAIN-CONTAINING PROTEIN"/>
    <property type="match status" value="1"/>
</dbReference>
<evidence type="ECO:0000256" key="1">
    <source>
        <dbReference type="ARBA" id="ARBA00022737"/>
    </source>
</evidence>
<evidence type="ECO:0000256" key="4">
    <source>
        <dbReference type="SAM" id="MobiDB-lite"/>
    </source>
</evidence>
<evidence type="ECO:0000256" key="5">
    <source>
        <dbReference type="SAM" id="SignalP"/>
    </source>
</evidence>
<feature type="compositionally biased region" description="Basic residues" evidence="4">
    <location>
        <begin position="184"/>
        <end position="193"/>
    </location>
</feature>
<feature type="region of interest" description="Disordered" evidence="4">
    <location>
        <begin position="230"/>
        <end position="261"/>
    </location>
</feature>
<feature type="chain" id="PRO_5002870438" evidence="5">
    <location>
        <begin position="23"/>
        <end position="261"/>
    </location>
</feature>
<keyword evidence="5" id="KW-0732">Signal</keyword>
<dbReference type="Gene3D" id="1.25.40.20">
    <property type="entry name" value="Ankyrin repeat-containing domain"/>
    <property type="match status" value="1"/>
</dbReference>
<dbReference type="EMBL" id="CP001339">
    <property type="protein sequence ID" value="ACL74232.1"/>
    <property type="molecule type" value="Genomic_DNA"/>
</dbReference>
<keyword evidence="2 3" id="KW-0040">ANK repeat</keyword>
<evidence type="ECO:0000313" key="7">
    <source>
        <dbReference type="Proteomes" id="UP000002383"/>
    </source>
</evidence>
<gene>
    <name evidence="6" type="ordered locus">Tgr7_3163</name>
</gene>
<sequence precursor="true">MPKQLPCLFAVLLLLLAGHAQASHANEADWRLFEAAYRGDVAEATRLIKEGADVNRAHRPWGLTPLLVAVGVSEPMTDLLIRAGADLNAREREGVTVLMKAVHGGRPEVVHRLLQEPELVIDTPGPRGNTALTYAILYGHAEMVEALIEKGADVNVARANGTTPKAIADHMHALALAMPEAGAHHGHHGHHASHHGDMHHGHAGHDHPMRTRAEAVASYSRVLAALENAGAAKAPQQCHHNRGEPHNHNNKQQHHHHHGHH</sequence>
<reference evidence="6 7" key="1">
    <citation type="journal article" date="2011" name="Stand. Genomic Sci.">
        <title>Complete genome sequence of 'Thioalkalivibrio sulfidophilus' HL-EbGr7.</title>
        <authorList>
            <person name="Muyzer G."/>
            <person name="Sorokin D.Y."/>
            <person name="Mavromatis K."/>
            <person name="Lapidus A."/>
            <person name="Clum A."/>
            <person name="Ivanova N."/>
            <person name="Pati A."/>
            <person name="d'Haeseleer P."/>
            <person name="Woyke T."/>
            <person name="Kyrpides N.C."/>
        </authorList>
    </citation>
    <scope>NUCLEOTIDE SEQUENCE [LARGE SCALE GENOMIC DNA]</scope>
    <source>
        <strain evidence="6 7">HL-EbGR7</strain>
    </source>
</reference>
<name>B8GQK8_THISH</name>
<dbReference type="InterPro" id="IPR002110">
    <property type="entry name" value="Ankyrin_rpt"/>
</dbReference>
<protein>
    <submittedName>
        <fullName evidence="6">Ankyrin</fullName>
    </submittedName>
</protein>
<dbReference type="KEGG" id="tgr:Tgr7_3163"/>
<dbReference type="eggNOG" id="COG0666">
    <property type="taxonomic scope" value="Bacteria"/>
</dbReference>
<dbReference type="PROSITE" id="PS50088">
    <property type="entry name" value="ANK_REPEAT"/>
    <property type="match status" value="1"/>
</dbReference>
<accession>B8GQK8</accession>
<evidence type="ECO:0000313" key="6">
    <source>
        <dbReference type="EMBL" id="ACL74232.1"/>
    </source>
</evidence>
<organism evidence="6 7">
    <name type="scientific">Thioalkalivibrio sulfidiphilus (strain HL-EbGR7)</name>
    <dbReference type="NCBI Taxonomy" id="396588"/>
    <lineage>
        <taxon>Bacteria</taxon>
        <taxon>Pseudomonadati</taxon>
        <taxon>Pseudomonadota</taxon>
        <taxon>Gammaproteobacteria</taxon>
        <taxon>Chromatiales</taxon>
        <taxon>Ectothiorhodospiraceae</taxon>
        <taxon>Thioalkalivibrio</taxon>
    </lineage>
</organism>
<dbReference type="SMART" id="SM00248">
    <property type="entry name" value="ANK"/>
    <property type="match status" value="4"/>
</dbReference>
<feature type="compositionally biased region" description="Basic and acidic residues" evidence="4">
    <location>
        <begin position="194"/>
        <end position="208"/>
    </location>
</feature>
<feature type="region of interest" description="Disordered" evidence="4">
    <location>
        <begin position="182"/>
        <end position="208"/>
    </location>
</feature>
<dbReference type="SUPFAM" id="SSF48403">
    <property type="entry name" value="Ankyrin repeat"/>
    <property type="match status" value="1"/>
</dbReference>
<dbReference type="AlphaFoldDB" id="B8GQK8"/>
<dbReference type="RefSeq" id="WP_012639694.1">
    <property type="nucleotide sequence ID" value="NC_011901.1"/>
</dbReference>